<protein>
    <submittedName>
        <fullName evidence="1">Uncharacterized protein</fullName>
    </submittedName>
</protein>
<evidence type="ECO:0000313" key="1">
    <source>
        <dbReference type="EMBL" id="RFS81460.1"/>
    </source>
</evidence>
<name>A0A372G7V0_9ACTN</name>
<sequence>MTCIGREDAEFVTQGVMVVGEAPERSEVTGMLCRARQQLGSSLLAVQPPKAFGLCTELSKKLIV</sequence>
<organism evidence="1 2">
    <name type="scientific">Actinomadura spongiicola</name>
    <dbReference type="NCBI Taxonomy" id="2303421"/>
    <lineage>
        <taxon>Bacteria</taxon>
        <taxon>Bacillati</taxon>
        <taxon>Actinomycetota</taxon>
        <taxon>Actinomycetes</taxon>
        <taxon>Streptosporangiales</taxon>
        <taxon>Thermomonosporaceae</taxon>
        <taxon>Actinomadura</taxon>
    </lineage>
</organism>
<dbReference type="EMBL" id="QVNQ01000013">
    <property type="protein sequence ID" value="RFS81460.1"/>
    <property type="molecule type" value="Genomic_DNA"/>
</dbReference>
<dbReference type="Proteomes" id="UP000262882">
    <property type="component" value="Unassembled WGS sequence"/>
</dbReference>
<accession>A0A372G7V0</accession>
<dbReference type="AlphaFoldDB" id="A0A372G7V0"/>
<gene>
    <name evidence="1" type="ORF">D0T12_31410</name>
</gene>
<comment type="caution">
    <text evidence="1">The sequence shown here is derived from an EMBL/GenBank/DDBJ whole genome shotgun (WGS) entry which is preliminary data.</text>
</comment>
<keyword evidence="2" id="KW-1185">Reference proteome</keyword>
<reference evidence="1 2" key="1">
    <citation type="submission" date="2018-08" db="EMBL/GenBank/DDBJ databases">
        <title>Actinomadura spongicola sp. nov., isolated from marine sponge Leucetta chagosensis.</title>
        <authorList>
            <person name="Li L."/>
            <person name="Lin H.W."/>
        </authorList>
    </citation>
    <scope>NUCLEOTIDE SEQUENCE [LARGE SCALE GENOMIC DNA]</scope>
    <source>
        <strain evidence="1 2">LHW52907</strain>
    </source>
</reference>
<proteinExistence type="predicted"/>
<evidence type="ECO:0000313" key="2">
    <source>
        <dbReference type="Proteomes" id="UP000262882"/>
    </source>
</evidence>